<comment type="similarity">
    <text evidence="1">Belongs to the carbon-nitrogen hydrolase superfamily. NIT1/NIT2 family.</text>
</comment>
<name>A0A2P6ML62_ALKUR</name>
<dbReference type="PANTHER" id="PTHR23088">
    <property type="entry name" value="NITRILASE-RELATED"/>
    <property type="match status" value="1"/>
</dbReference>
<dbReference type="Proteomes" id="UP000243650">
    <property type="component" value="Unassembled WGS sequence"/>
</dbReference>
<evidence type="ECO:0000256" key="1">
    <source>
        <dbReference type="ARBA" id="ARBA00010613"/>
    </source>
</evidence>
<organism evidence="3 4">
    <name type="scientific">Alkalicoccus urumqiensis</name>
    <name type="common">Bacillus urumqiensis</name>
    <dbReference type="NCBI Taxonomy" id="1548213"/>
    <lineage>
        <taxon>Bacteria</taxon>
        <taxon>Bacillati</taxon>
        <taxon>Bacillota</taxon>
        <taxon>Bacilli</taxon>
        <taxon>Bacillales</taxon>
        <taxon>Bacillaceae</taxon>
        <taxon>Alkalicoccus</taxon>
    </lineage>
</organism>
<evidence type="ECO:0000313" key="4">
    <source>
        <dbReference type="Proteomes" id="UP000243650"/>
    </source>
</evidence>
<proteinExistence type="inferred from homology"/>
<dbReference type="PROSITE" id="PS50263">
    <property type="entry name" value="CN_HYDROLASE"/>
    <property type="match status" value="1"/>
</dbReference>
<dbReference type="InterPro" id="IPR003010">
    <property type="entry name" value="C-N_Hydrolase"/>
</dbReference>
<dbReference type="AlphaFoldDB" id="A0A2P6ML62"/>
<dbReference type="PANTHER" id="PTHR23088:SF27">
    <property type="entry name" value="DEAMINATED GLUTATHIONE AMIDASE"/>
    <property type="match status" value="1"/>
</dbReference>
<sequence>MLLKTALIQMDVAFGDPEKNKEVVEKRTEEAVEAGADVVVLPEMWTTGYDFNYIASSPDEEASAAVTFLSELARKLRVNLVAGSVPKTTSGETTNTLLVFNRHGAFVKEYSKAHLFRLMEEEKHLVEGHEGGLFKLEHGYAAGFICYDIRFPEWMKTHMLHPAYTPDIFYVVAEWPEQRIEQWRALLIARAIENQAFVVACNRVGSDPNNTFGGRSLVIDPIGNVLAEGGTREEILYASFETGDTKDIRHGMTVMEDRRPDLYRLGTEDSSDKA</sequence>
<keyword evidence="3" id="KW-0378">Hydrolase</keyword>
<dbReference type="RefSeq" id="WP_105957405.1">
    <property type="nucleotide sequence ID" value="NZ_PVNS01000001.1"/>
</dbReference>
<evidence type="ECO:0000313" key="3">
    <source>
        <dbReference type="EMBL" id="PRO67019.1"/>
    </source>
</evidence>
<accession>A0A2P6ML62</accession>
<comment type="caution">
    <text evidence="3">The sequence shown here is derived from an EMBL/GenBank/DDBJ whole genome shotgun (WGS) entry which is preliminary data.</text>
</comment>
<dbReference type="EMBL" id="PVNS01000001">
    <property type="protein sequence ID" value="PRO67019.1"/>
    <property type="molecule type" value="Genomic_DNA"/>
</dbReference>
<protein>
    <submittedName>
        <fullName evidence="3">Carbon-nitrogen hydrolase</fullName>
    </submittedName>
</protein>
<dbReference type="Pfam" id="PF00795">
    <property type="entry name" value="CN_hydrolase"/>
    <property type="match status" value="1"/>
</dbReference>
<dbReference type="InterPro" id="IPR036526">
    <property type="entry name" value="C-N_Hydrolase_sf"/>
</dbReference>
<dbReference type="OrthoDB" id="9811121at2"/>
<dbReference type="Gene3D" id="3.60.110.10">
    <property type="entry name" value="Carbon-nitrogen hydrolase"/>
    <property type="match status" value="1"/>
</dbReference>
<feature type="domain" description="CN hydrolase" evidence="2">
    <location>
        <begin position="3"/>
        <end position="242"/>
    </location>
</feature>
<dbReference type="SUPFAM" id="SSF56317">
    <property type="entry name" value="Carbon-nitrogen hydrolase"/>
    <property type="match status" value="1"/>
</dbReference>
<dbReference type="GO" id="GO:0016787">
    <property type="term" value="F:hydrolase activity"/>
    <property type="evidence" value="ECO:0007669"/>
    <property type="project" value="UniProtKB-KW"/>
</dbReference>
<keyword evidence="4" id="KW-1185">Reference proteome</keyword>
<reference evidence="3 4" key="1">
    <citation type="submission" date="2018-03" db="EMBL/GenBank/DDBJ databases">
        <title>Bacillus urumqiensis sp. nov., a moderately haloalkaliphilic bacterium isolated from a salt lake.</title>
        <authorList>
            <person name="Zhao B."/>
            <person name="Liao Z."/>
        </authorList>
    </citation>
    <scope>NUCLEOTIDE SEQUENCE [LARGE SCALE GENOMIC DNA]</scope>
    <source>
        <strain evidence="3 4">BZ-SZ-XJ18</strain>
    </source>
</reference>
<dbReference type="CDD" id="cd07583">
    <property type="entry name" value="nitrilase_5"/>
    <property type="match status" value="1"/>
</dbReference>
<evidence type="ECO:0000259" key="2">
    <source>
        <dbReference type="PROSITE" id="PS50263"/>
    </source>
</evidence>
<gene>
    <name evidence="3" type="ORF">C6I21_00175</name>
</gene>